<keyword evidence="5" id="KW-0732">Signal</keyword>
<dbReference type="SUPFAM" id="SSF53850">
    <property type="entry name" value="Periplasmic binding protein-like II"/>
    <property type="match status" value="1"/>
</dbReference>
<comment type="similarity">
    <text evidence="1 4">Belongs to the PstS family.</text>
</comment>
<keyword evidence="8" id="KW-1185">Reference proteome</keyword>
<evidence type="ECO:0000256" key="5">
    <source>
        <dbReference type="SAM" id="SignalP"/>
    </source>
</evidence>
<feature type="domain" description="PBP" evidence="6">
    <location>
        <begin position="53"/>
        <end position="341"/>
    </location>
</feature>
<dbReference type="Gene3D" id="3.40.190.10">
    <property type="entry name" value="Periplasmic binding protein-like II"/>
    <property type="match status" value="2"/>
</dbReference>
<dbReference type="EMBL" id="JBHSKF010000002">
    <property type="protein sequence ID" value="MFC5286346.1"/>
    <property type="molecule type" value="Genomic_DNA"/>
</dbReference>
<evidence type="ECO:0000313" key="8">
    <source>
        <dbReference type="Proteomes" id="UP001596157"/>
    </source>
</evidence>
<dbReference type="InterPro" id="IPR050962">
    <property type="entry name" value="Phosphate-bind_PstS"/>
</dbReference>
<dbReference type="PROSITE" id="PS51257">
    <property type="entry name" value="PROKAR_LIPOPROTEIN"/>
    <property type="match status" value="1"/>
</dbReference>
<keyword evidence="3 4" id="KW-0592">Phosphate transport</keyword>
<evidence type="ECO:0000259" key="6">
    <source>
        <dbReference type="Pfam" id="PF12849"/>
    </source>
</evidence>
<evidence type="ECO:0000313" key="7">
    <source>
        <dbReference type="EMBL" id="MFC5286346.1"/>
    </source>
</evidence>
<reference evidence="8" key="1">
    <citation type="journal article" date="2019" name="Int. J. Syst. Evol. Microbiol.">
        <title>The Global Catalogue of Microorganisms (GCM) 10K type strain sequencing project: providing services to taxonomists for standard genome sequencing and annotation.</title>
        <authorList>
            <consortium name="The Broad Institute Genomics Platform"/>
            <consortium name="The Broad Institute Genome Sequencing Center for Infectious Disease"/>
            <person name="Wu L."/>
            <person name="Ma J."/>
        </authorList>
    </citation>
    <scope>NUCLEOTIDE SEQUENCE [LARGE SCALE GENOMIC DNA]</scope>
    <source>
        <strain evidence="8">CCUG 59778</strain>
    </source>
</reference>
<dbReference type="PANTHER" id="PTHR42996">
    <property type="entry name" value="PHOSPHATE-BINDING PROTEIN PSTS"/>
    <property type="match status" value="1"/>
</dbReference>
<evidence type="ECO:0000256" key="1">
    <source>
        <dbReference type="ARBA" id="ARBA00008725"/>
    </source>
</evidence>
<dbReference type="NCBIfam" id="TIGR00975">
    <property type="entry name" value="3a0107s03"/>
    <property type="match status" value="1"/>
</dbReference>
<dbReference type="InterPro" id="IPR005673">
    <property type="entry name" value="ABC_phos-bd_PstS"/>
</dbReference>
<gene>
    <name evidence="7" type="primary">pstS</name>
    <name evidence="7" type="ORF">ACFPM7_04725</name>
</gene>
<dbReference type="CDD" id="cd13565">
    <property type="entry name" value="PBP2_PstS"/>
    <property type="match status" value="1"/>
</dbReference>
<sequence>MTTKRYATALALVTAGSLVLSGCGSDDNSVRWTLDGADVAPIPTASVPVDCGGTQALSAEGSTAQKGAMDVFVAAYTQQCPGQQLSYTASGSGAGVKQFISGIVDFGGSDSPLKDSEARDAVDRCDGAPAWNLPMVFGPVAVVYRLDGVGELVLSGELLARIFSGAITRWNDPAIAALNAGAALPELPITVVYRADESGTTDNFQKYLGAASGGVWDRGAGKTFLGGVGQGGQGSPGVADAVALGQGAIGYVEWSFAQDKGLGMALIDSGSGPVELSPESARTAIGAAEIKGQGNDLVIDLEALYASDAPGAYPLVLVTYEIVCSKGYDPQTAQAVKAFLTTAATAGQAGMTGSGYVPLPESFQQRLLTAIAAIA</sequence>
<evidence type="ECO:0000256" key="4">
    <source>
        <dbReference type="PIRNR" id="PIRNR002756"/>
    </source>
</evidence>
<organism evidence="7 8">
    <name type="scientific">Actinokineospora guangxiensis</name>
    <dbReference type="NCBI Taxonomy" id="1490288"/>
    <lineage>
        <taxon>Bacteria</taxon>
        <taxon>Bacillati</taxon>
        <taxon>Actinomycetota</taxon>
        <taxon>Actinomycetes</taxon>
        <taxon>Pseudonocardiales</taxon>
        <taxon>Pseudonocardiaceae</taxon>
        <taxon>Actinokineospora</taxon>
    </lineage>
</organism>
<dbReference type="InterPro" id="IPR024370">
    <property type="entry name" value="PBP_domain"/>
</dbReference>
<protein>
    <recommendedName>
        <fullName evidence="4">Phosphate-binding protein</fullName>
    </recommendedName>
</protein>
<comment type="caution">
    <text evidence="7">The sequence shown here is derived from an EMBL/GenBank/DDBJ whole genome shotgun (WGS) entry which is preliminary data.</text>
</comment>
<dbReference type="PANTHER" id="PTHR42996:SF1">
    <property type="entry name" value="PHOSPHATE-BINDING PROTEIN PSTS"/>
    <property type="match status" value="1"/>
</dbReference>
<feature type="signal peptide" evidence="5">
    <location>
        <begin position="1"/>
        <end position="22"/>
    </location>
</feature>
<evidence type="ECO:0000256" key="2">
    <source>
        <dbReference type="ARBA" id="ARBA00022448"/>
    </source>
</evidence>
<accession>A0ABW0EI16</accession>
<proteinExistence type="inferred from homology"/>
<dbReference type="PIRSF" id="PIRSF002756">
    <property type="entry name" value="PstS"/>
    <property type="match status" value="1"/>
</dbReference>
<name>A0ABW0EI16_9PSEU</name>
<feature type="chain" id="PRO_5046045972" description="Phosphate-binding protein" evidence="5">
    <location>
        <begin position="23"/>
        <end position="375"/>
    </location>
</feature>
<keyword evidence="2 4" id="KW-0813">Transport</keyword>
<dbReference type="RefSeq" id="WP_378244200.1">
    <property type="nucleotide sequence ID" value="NZ_JBHSKF010000002.1"/>
</dbReference>
<dbReference type="Proteomes" id="UP001596157">
    <property type="component" value="Unassembled WGS sequence"/>
</dbReference>
<evidence type="ECO:0000256" key="3">
    <source>
        <dbReference type="ARBA" id="ARBA00022592"/>
    </source>
</evidence>
<dbReference type="Pfam" id="PF12849">
    <property type="entry name" value="PBP_like_2"/>
    <property type="match status" value="1"/>
</dbReference>